<dbReference type="PROSITE" id="PS50943">
    <property type="entry name" value="HTH_CROC1"/>
    <property type="match status" value="1"/>
</dbReference>
<dbReference type="CDD" id="cd00093">
    <property type="entry name" value="HTH_XRE"/>
    <property type="match status" value="1"/>
</dbReference>
<dbReference type="InterPro" id="IPR010982">
    <property type="entry name" value="Lambda_DNA-bd_dom_sf"/>
</dbReference>
<evidence type="ECO:0000313" key="2">
    <source>
        <dbReference type="EMBL" id="PSF37601.1"/>
    </source>
</evidence>
<dbReference type="Pfam" id="PF06527">
    <property type="entry name" value="TniQ"/>
    <property type="match status" value="1"/>
</dbReference>
<name>A0A2T1LZ09_9CHRO</name>
<dbReference type="OrthoDB" id="7029747at2"/>
<accession>A0A2T1LZ09</accession>
<reference evidence="2 3" key="2">
    <citation type="submission" date="2018-03" db="EMBL/GenBank/DDBJ databases">
        <authorList>
            <person name="Keele B.F."/>
        </authorList>
    </citation>
    <scope>NUCLEOTIDE SEQUENCE [LARGE SCALE GENOMIC DNA]</scope>
    <source>
        <strain evidence="2 3">CCALA 016</strain>
    </source>
</reference>
<feature type="domain" description="HTH cro/C1-type" evidence="1">
    <location>
        <begin position="308"/>
        <end position="362"/>
    </location>
</feature>
<evidence type="ECO:0000259" key="1">
    <source>
        <dbReference type="PROSITE" id="PS50943"/>
    </source>
</evidence>
<sequence length="511" mass="58441">MLRISVMLLGWVENQCLNPNPSKLHNRLAVNVKLASVNRKEILLGCSMMSVENTEELTIYESWDLYIPSVPTRSRLFPLLPVGIGTHYVESLTSYISRLAFTHSLRSGVLVEKEFSAFIDKQYGVAHLRQVSHASCAFNGTGAMAQDLVRILSHLTYRDDLHLLTLLPWSDILTSRNLLRSKRAWCPLCYKKWLDDGQSIYEPLLWSLSVINICPVHKIPLVSECQYCHHNSFLLTGRSQVGHCSRCEAWLGSHNNEQTSSTDDDLSSSILKNIDWEIWKTVNTGELLALSSKLAIFPSKEIIAKNLIIYARKITQGNLAVLARQLQIPKNTFWLWCQGKNQPTLEALLKICYCLKISLWDFLNADEIESDKGVVSLLVKSNNHKAKSRLFPVEQVKQSLEDILNDDEIPPPSLVDVATALNFDRRTIFRHFPDLCKAISVRYAQYEKALFCQKLEESCKEVQQVVIKLYQEGEYPTEARVSKLISRPGFLRYKKVREAFRNARRSLFIEP</sequence>
<dbReference type="InterPro" id="IPR009492">
    <property type="entry name" value="TniQ"/>
</dbReference>
<protein>
    <recommendedName>
        <fullName evidence="1">HTH cro/C1-type domain-containing protein</fullName>
    </recommendedName>
</protein>
<dbReference type="AlphaFoldDB" id="A0A2T1LZ09"/>
<dbReference type="InterPro" id="IPR001387">
    <property type="entry name" value="Cro/C1-type_HTH"/>
</dbReference>
<evidence type="ECO:0000313" key="3">
    <source>
        <dbReference type="Proteomes" id="UP000239001"/>
    </source>
</evidence>
<comment type="caution">
    <text evidence="2">The sequence shown here is derived from an EMBL/GenBank/DDBJ whole genome shotgun (WGS) entry which is preliminary data.</text>
</comment>
<dbReference type="SUPFAM" id="SSF47413">
    <property type="entry name" value="lambda repressor-like DNA-binding domains"/>
    <property type="match status" value="1"/>
</dbReference>
<dbReference type="Proteomes" id="UP000239001">
    <property type="component" value="Unassembled WGS sequence"/>
</dbReference>
<dbReference type="GO" id="GO:0003677">
    <property type="term" value="F:DNA binding"/>
    <property type="evidence" value="ECO:0007669"/>
    <property type="project" value="InterPro"/>
</dbReference>
<keyword evidence="3" id="KW-1185">Reference proteome</keyword>
<dbReference type="Pfam" id="PF13443">
    <property type="entry name" value="HTH_26"/>
    <property type="match status" value="1"/>
</dbReference>
<proteinExistence type="predicted"/>
<reference evidence="2 3" key="1">
    <citation type="submission" date="2018-03" db="EMBL/GenBank/DDBJ databases">
        <title>The ancient ancestry and fast evolution of plastids.</title>
        <authorList>
            <person name="Moore K.R."/>
            <person name="Magnabosco C."/>
            <person name="Momper L."/>
            <person name="Gold D.A."/>
            <person name="Bosak T."/>
            <person name="Fournier G.P."/>
        </authorList>
    </citation>
    <scope>NUCLEOTIDE SEQUENCE [LARGE SCALE GENOMIC DNA]</scope>
    <source>
        <strain evidence="2 3">CCALA 016</strain>
    </source>
</reference>
<gene>
    <name evidence="2" type="ORF">C7H19_08570</name>
</gene>
<dbReference type="EMBL" id="PXOH01000007">
    <property type="protein sequence ID" value="PSF37601.1"/>
    <property type="molecule type" value="Genomic_DNA"/>
</dbReference>
<dbReference type="Gene3D" id="1.10.260.40">
    <property type="entry name" value="lambda repressor-like DNA-binding domains"/>
    <property type="match status" value="1"/>
</dbReference>
<organism evidence="2 3">
    <name type="scientific">Aphanothece hegewaldii CCALA 016</name>
    <dbReference type="NCBI Taxonomy" id="2107694"/>
    <lineage>
        <taxon>Bacteria</taxon>
        <taxon>Bacillati</taxon>
        <taxon>Cyanobacteriota</taxon>
        <taxon>Cyanophyceae</taxon>
        <taxon>Oscillatoriophycideae</taxon>
        <taxon>Chroococcales</taxon>
        <taxon>Aphanothecaceae</taxon>
        <taxon>Aphanothece</taxon>
    </lineage>
</organism>